<evidence type="ECO:0000256" key="1">
    <source>
        <dbReference type="SAM" id="MobiDB-lite"/>
    </source>
</evidence>
<organism evidence="2 3">
    <name type="scientific">Amycolatopsis alkalitolerans</name>
    <dbReference type="NCBI Taxonomy" id="2547244"/>
    <lineage>
        <taxon>Bacteria</taxon>
        <taxon>Bacillati</taxon>
        <taxon>Actinomycetota</taxon>
        <taxon>Actinomycetes</taxon>
        <taxon>Pseudonocardiales</taxon>
        <taxon>Pseudonocardiaceae</taxon>
        <taxon>Amycolatopsis</taxon>
    </lineage>
</organism>
<gene>
    <name evidence="2" type="ORF">FG385_31210</name>
</gene>
<dbReference type="RefSeq" id="WP_160148931.1">
    <property type="nucleotide sequence ID" value="NZ_VDFW01000044.1"/>
</dbReference>
<keyword evidence="3" id="KW-1185">Reference proteome</keyword>
<accession>A0A5C4LVR8</accession>
<dbReference type="Proteomes" id="UP000305546">
    <property type="component" value="Unassembled WGS sequence"/>
</dbReference>
<feature type="region of interest" description="Disordered" evidence="1">
    <location>
        <begin position="195"/>
        <end position="273"/>
    </location>
</feature>
<feature type="compositionally biased region" description="Basic and acidic residues" evidence="1">
    <location>
        <begin position="255"/>
        <end position="268"/>
    </location>
</feature>
<evidence type="ECO:0000313" key="2">
    <source>
        <dbReference type="EMBL" id="TNC20324.1"/>
    </source>
</evidence>
<comment type="caution">
    <text evidence="2">The sequence shown here is derived from an EMBL/GenBank/DDBJ whole genome shotgun (WGS) entry which is preliminary data.</text>
</comment>
<sequence length="332" mass="36987">MSPERVVSLIALRGRGLRQYRSRARNRASLGAMDFEVVSDELYAAKREDFTALRDERAKQARPDRALVDRIAGLRKPTVAAWLVNQVSRNCPEEIDQLAEVGAALRQAHQRLAGQDLRALSRRRHELIDMLSKRAHWLARKAGYAYGDATGRQVADTFEAAVSDEKALEGVRSARLSAALAPGSPEQWLAAALLPAKSAPRKERKSSPREPDRTAPPREPDRSARAREERQKALREERQKARDEERRLAARKRATRELEAAAQAHDEAEQGLADAELRAEEATANVAGLRERLAEATETERQLRAEVTAARKALTAAKRATKAAEKRAHEAE</sequence>
<dbReference type="AlphaFoldDB" id="A0A5C4LVR8"/>
<name>A0A5C4LVR8_9PSEU</name>
<reference evidence="2 3" key="1">
    <citation type="submission" date="2019-06" db="EMBL/GenBank/DDBJ databases">
        <title>Amycolatopsis alkalitolerans sp. nov., isolated from Gastrodia elata Blume.</title>
        <authorList>
            <person name="Narsing Rao M.P."/>
            <person name="Li W.J."/>
        </authorList>
    </citation>
    <scope>NUCLEOTIDE SEQUENCE [LARGE SCALE GENOMIC DNA]</scope>
    <source>
        <strain evidence="2 3">SYSUP0005</strain>
    </source>
</reference>
<dbReference type="OrthoDB" id="3541690at2"/>
<feature type="compositionally biased region" description="Basic and acidic residues" evidence="1">
    <location>
        <begin position="205"/>
        <end position="248"/>
    </location>
</feature>
<protein>
    <submittedName>
        <fullName evidence="2">Uncharacterized protein</fullName>
    </submittedName>
</protein>
<proteinExistence type="predicted"/>
<evidence type="ECO:0000313" key="3">
    <source>
        <dbReference type="Proteomes" id="UP000305546"/>
    </source>
</evidence>
<dbReference type="EMBL" id="VDFW01000044">
    <property type="protein sequence ID" value="TNC20324.1"/>
    <property type="molecule type" value="Genomic_DNA"/>
</dbReference>